<reference evidence="4" key="1">
    <citation type="journal article" date="2011" name="Science">
        <title>Metagenomic discovery of biomass-degrading genes and genomes from cow rumen.</title>
        <authorList>
            <person name="Hess M."/>
            <person name="Sczyrba A."/>
            <person name="Egan R."/>
            <person name="Kim T.W."/>
            <person name="Chokhawala H."/>
            <person name="Schroth G."/>
            <person name="Luo S."/>
            <person name="Clark D.S."/>
            <person name="Chen F."/>
            <person name="Zhang T."/>
            <person name="Mackie R.I."/>
            <person name="Pennacchio L.A."/>
            <person name="Tringe S.G."/>
            <person name="Visel A."/>
            <person name="Woyke T."/>
            <person name="Wang Z."/>
            <person name="Rubin E.M."/>
        </authorList>
    </citation>
    <scope>NUCLEOTIDE SEQUENCE</scope>
</reference>
<accession>E9NSI9</accession>
<evidence type="ECO:0000259" key="3">
    <source>
        <dbReference type="Pfam" id="PF00150"/>
    </source>
</evidence>
<dbReference type="Pfam" id="PF00150">
    <property type="entry name" value="Cellulase"/>
    <property type="match status" value="1"/>
</dbReference>
<evidence type="ECO:0000313" key="4">
    <source>
        <dbReference type="EMBL" id="ADX05684.1"/>
    </source>
</evidence>
<dbReference type="InterPro" id="IPR001547">
    <property type="entry name" value="Glyco_hydro_5"/>
</dbReference>
<evidence type="ECO:0000256" key="1">
    <source>
        <dbReference type="ARBA" id="ARBA00022801"/>
    </source>
</evidence>
<organism evidence="4">
    <name type="scientific">uncultured organism</name>
    <dbReference type="NCBI Taxonomy" id="155900"/>
    <lineage>
        <taxon>unclassified sequences</taxon>
        <taxon>environmental samples</taxon>
    </lineage>
</organism>
<dbReference type="PANTHER" id="PTHR34142">
    <property type="entry name" value="ENDO-BETA-1,4-GLUCANASE A"/>
    <property type="match status" value="1"/>
</dbReference>
<dbReference type="Gene3D" id="3.20.20.80">
    <property type="entry name" value="Glycosidases"/>
    <property type="match status" value="1"/>
</dbReference>
<gene>
    <name evidence="4" type="ORF">SARM_0013</name>
</gene>
<evidence type="ECO:0000256" key="2">
    <source>
        <dbReference type="ARBA" id="ARBA00023295"/>
    </source>
</evidence>
<dbReference type="GO" id="GO:0004553">
    <property type="term" value="F:hydrolase activity, hydrolyzing O-glycosyl compounds"/>
    <property type="evidence" value="ECO:0007669"/>
    <property type="project" value="InterPro"/>
</dbReference>
<feature type="domain" description="Glycoside hydrolase family 5" evidence="3">
    <location>
        <begin position="60"/>
        <end position="313"/>
    </location>
</feature>
<keyword evidence="2" id="KW-0326">Glycosidase</keyword>
<sequence length="347" mass="38007">MAYKGFPKAMWIAGAVLLAIMVAEAIFVISKGIEKTATVADETAAEFVVGPLHVEGTTLLDANGQPVVMRGISIGWHNLWPRFYNSQAVVNLHDSWGCNLFRAAIGADDLGELLNGTTYHPGYISDPQGALEKLYAVVDGAIACGAYVIVDWHSHVLHLEEATEFFTAVANRYKGVPNVIYELFNEPVGDSWADLKAYAESLIATITSIDKSHPLILMGCPRWDQAIELPAADPITSYDNVMYTMHFYAGTHKKWLRDATDSAMAAGLPVFISECAAMEASGDGPLDMESWKEWSDWAAARGLNIVLWSFSDKDESCSMLTPEATSEGPWPDEVIKPWGVIARDFVK</sequence>
<proteinExistence type="predicted"/>
<name>E9NSI9_9ZZZZ</name>
<protein>
    <submittedName>
        <fullName evidence="4">Putative carbohydrate-active enzyme</fullName>
    </submittedName>
</protein>
<dbReference type="AlphaFoldDB" id="E9NSI9"/>
<dbReference type="PANTHER" id="PTHR34142:SF1">
    <property type="entry name" value="GLYCOSIDE HYDROLASE FAMILY 5 DOMAIN-CONTAINING PROTEIN"/>
    <property type="match status" value="1"/>
</dbReference>
<keyword evidence="1" id="KW-0378">Hydrolase</keyword>
<dbReference type="InterPro" id="IPR018087">
    <property type="entry name" value="Glyco_hydro_5_CS"/>
</dbReference>
<dbReference type="EMBL" id="HQ706017">
    <property type="protein sequence ID" value="ADX05684.1"/>
    <property type="molecule type" value="Genomic_DNA"/>
</dbReference>
<dbReference type="InterPro" id="IPR017853">
    <property type="entry name" value="GH"/>
</dbReference>
<dbReference type="GO" id="GO:0000272">
    <property type="term" value="P:polysaccharide catabolic process"/>
    <property type="evidence" value="ECO:0007669"/>
    <property type="project" value="InterPro"/>
</dbReference>
<dbReference type="PROSITE" id="PS00659">
    <property type="entry name" value="GLYCOSYL_HYDROL_F5"/>
    <property type="match status" value="1"/>
</dbReference>
<dbReference type="SUPFAM" id="SSF51445">
    <property type="entry name" value="(Trans)glycosidases"/>
    <property type="match status" value="1"/>
</dbReference>